<name>A0AA40KP54_9HYME</name>
<dbReference type="EMBL" id="JAHYIQ010000012">
    <property type="protein sequence ID" value="KAK1127470.1"/>
    <property type="molecule type" value="Genomic_DNA"/>
</dbReference>
<accession>A0AA40KP54</accession>
<keyword evidence="4" id="KW-1185">Reference proteome</keyword>
<reference evidence="3" key="1">
    <citation type="submission" date="2021-10" db="EMBL/GenBank/DDBJ databases">
        <title>Melipona bicolor Genome sequencing and assembly.</title>
        <authorList>
            <person name="Araujo N.S."/>
            <person name="Arias M.C."/>
        </authorList>
    </citation>
    <scope>NUCLEOTIDE SEQUENCE</scope>
    <source>
        <strain evidence="3">USP_2M_L1-L4_2017</strain>
        <tissue evidence="3">Whole body</tissue>
    </source>
</reference>
<evidence type="ECO:0000313" key="4">
    <source>
        <dbReference type="Proteomes" id="UP001177670"/>
    </source>
</evidence>
<dbReference type="InterPro" id="IPR001507">
    <property type="entry name" value="ZP_dom"/>
</dbReference>
<dbReference type="PANTHER" id="PTHR46560:SF3">
    <property type="entry name" value="ZP DOMAIN-CONTAINING PROTEIN"/>
    <property type="match status" value="1"/>
</dbReference>
<evidence type="ECO:0000259" key="2">
    <source>
        <dbReference type="PROSITE" id="PS51034"/>
    </source>
</evidence>
<organism evidence="3 4">
    <name type="scientific">Melipona bicolor</name>
    <dbReference type="NCBI Taxonomy" id="60889"/>
    <lineage>
        <taxon>Eukaryota</taxon>
        <taxon>Metazoa</taxon>
        <taxon>Ecdysozoa</taxon>
        <taxon>Arthropoda</taxon>
        <taxon>Hexapoda</taxon>
        <taxon>Insecta</taxon>
        <taxon>Pterygota</taxon>
        <taxon>Neoptera</taxon>
        <taxon>Endopterygota</taxon>
        <taxon>Hymenoptera</taxon>
        <taxon>Apocrita</taxon>
        <taxon>Aculeata</taxon>
        <taxon>Apoidea</taxon>
        <taxon>Anthophila</taxon>
        <taxon>Apidae</taxon>
        <taxon>Melipona</taxon>
    </lineage>
</organism>
<comment type="caution">
    <text evidence="3">The sequence shown here is derived from an EMBL/GenBank/DDBJ whole genome shotgun (WGS) entry which is preliminary data.</text>
</comment>
<dbReference type="AlphaFoldDB" id="A0AA40KP54"/>
<dbReference type="Proteomes" id="UP001177670">
    <property type="component" value="Unassembled WGS sequence"/>
</dbReference>
<feature type="region of interest" description="Disordered" evidence="1">
    <location>
        <begin position="209"/>
        <end position="234"/>
    </location>
</feature>
<protein>
    <recommendedName>
        <fullName evidence="2">ZP domain-containing protein</fullName>
    </recommendedName>
</protein>
<gene>
    <name evidence="3" type="ORF">K0M31_004007</name>
</gene>
<feature type="domain" description="ZP" evidence="2">
    <location>
        <begin position="1"/>
        <end position="234"/>
    </location>
</feature>
<evidence type="ECO:0000313" key="3">
    <source>
        <dbReference type="EMBL" id="KAK1127470.1"/>
    </source>
</evidence>
<evidence type="ECO:0000256" key="1">
    <source>
        <dbReference type="SAM" id="MobiDB-lite"/>
    </source>
</evidence>
<dbReference type="PANTHER" id="PTHR46560">
    <property type="entry name" value="CYPHER, ISOFORM B"/>
    <property type="match status" value="1"/>
</dbReference>
<dbReference type="PROSITE" id="PS51034">
    <property type="entry name" value="ZP_2"/>
    <property type="match status" value="1"/>
</dbReference>
<sequence>MSQYVVVNVGGERSISIKGYSYDPDCMYVNGTGRDYYEFYIQLNRCGTLGENTHHQDSRKNPTKNLMWNTVTVQYNPLIEEEFDEHFKVTCEYGYDFWKTVTFPFLDVEVATGNPVVFTLQPPECYMEIRYGYGTTGTRVAGPVRVGDPLTLIIYMRSKYGTAASNSGHAFSRCATLNVDSTRPRELIARRYVVCNICPVLFHRDNGTRGDPVTNASTGSKISRVRAPSLKRNR</sequence>
<proteinExistence type="predicted"/>